<name>A0ABR3N1C2_9TELE</name>
<comment type="caution">
    <text evidence="2">The sequence shown here is derived from an EMBL/GenBank/DDBJ whole genome shotgun (WGS) entry which is preliminary data.</text>
</comment>
<feature type="region of interest" description="Disordered" evidence="1">
    <location>
        <begin position="83"/>
        <end position="103"/>
    </location>
</feature>
<sequence length="103" mass="12001">MTTKEYMQCVTAVDGEWLAELGPMFYSIKHAGKTRQENRRRAKEEITNMEEEMSLAQEQIRARKEEQERKNNLGSVRVIKICTPGRKEETPMTPKRTPARFGL</sequence>
<proteinExistence type="predicted"/>
<keyword evidence="3" id="KW-1185">Reference proteome</keyword>
<evidence type="ECO:0008006" key="4">
    <source>
        <dbReference type="Google" id="ProtNLM"/>
    </source>
</evidence>
<accession>A0ABR3N1C2</accession>
<evidence type="ECO:0000313" key="3">
    <source>
        <dbReference type="Proteomes" id="UP001558613"/>
    </source>
</evidence>
<feature type="compositionally biased region" description="Basic and acidic residues" evidence="1">
    <location>
        <begin position="34"/>
        <end position="46"/>
    </location>
</feature>
<dbReference type="EMBL" id="JAYMGO010000007">
    <property type="protein sequence ID" value="KAL1270616.1"/>
    <property type="molecule type" value="Genomic_DNA"/>
</dbReference>
<evidence type="ECO:0000256" key="1">
    <source>
        <dbReference type="SAM" id="MobiDB-lite"/>
    </source>
</evidence>
<protein>
    <recommendedName>
        <fullName evidence="4">Pre-mRNA-splicing factor ATP-dependent RNA helicase PRP16</fullName>
    </recommendedName>
</protein>
<feature type="region of interest" description="Disordered" evidence="1">
    <location>
        <begin position="32"/>
        <end position="53"/>
    </location>
</feature>
<gene>
    <name evidence="2" type="ORF">QQF64_029632</name>
</gene>
<evidence type="ECO:0000313" key="2">
    <source>
        <dbReference type="EMBL" id="KAL1270616.1"/>
    </source>
</evidence>
<organism evidence="2 3">
    <name type="scientific">Cirrhinus molitorella</name>
    <name type="common">mud carp</name>
    <dbReference type="NCBI Taxonomy" id="172907"/>
    <lineage>
        <taxon>Eukaryota</taxon>
        <taxon>Metazoa</taxon>
        <taxon>Chordata</taxon>
        <taxon>Craniata</taxon>
        <taxon>Vertebrata</taxon>
        <taxon>Euteleostomi</taxon>
        <taxon>Actinopterygii</taxon>
        <taxon>Neopterygii</taxon>
        <taxon>Teleostei</taxon>
        <taxon>Ostariophysi</taxon>
        <taxon>Cypriniformes</taxon>
        <taxon>Cyprinidae</taxon>
        <taxon>Labeoninae</taxon>
        <taxon>Labeonini</taxon>
        <taxon>Cirrhinus</taxon>
    </lineage>
</organism>
<dbReference type="Proteomes" id="UP001558613">
    <property type="component" value="Unassembled WGS sequence"/>
</dbReference>
<reference evidence="2 3" key="1">
    <citation type="submission" date="2023-09" db="EMBL/GenBank/DDBJ databases">
        <authorList>
            <person name="Wang M."/>
        </authorList>
    </citation>
    <scope>NUCLEOTIDE SEQUENCE [LARGE SCALE GENOMIC DNA]</scope>
    <source>
        <strain evidence="2">GT-2023</strain>
        <tissue evidence="2">Liver</tissue>
    </source>
</reference>